<feature type="transmembrane region" description="Helical" evidence="2">
    <location>
        <begin position="667"/>
        <end position="686"/>
    </location>
</feature>
<feature type="transmembrane region" description="Helical" evidence="2">
    <location>
        <begin position="98"/>
        <end position="114"/>
    </location>
</feature>
<feature type="region of interest" description="Disordered" evidence="1">
    <location>
        <begin position="1288"/>
        <end position="1361"/>
    </location>
</feature>
<dbReference type="Proteomes" id="UP000799438">
    <property type="component" value="Unassembled WGS sequence"/>
</dbReference>
<dbReference type="EMBL" id="ML995479">
    <property type="protein sequence ID" value="KAF2144370.1"/>
    <property type="molecule type" value="Genomic_DNA"/>
</dbReference>
<evidence type="ECO:0000256" key="1">
    <source>
        <dbReference type="SAM" id="MobiDB-lite"/>
    </source>
</evidence>
<dbReference type="OrthoDB" id="3912677at2759"/>
<dbReference type="RefSeq" id="XP_033400082.1">
    <property type="nucleotide sequence ID" value="XM_033541859.1"/>
</dbReference>
<evidence type="ECO:0000313" key="4">
    <source>
        <dbReference type="Proteomes" id="UP000799438"/>
    </source>
</evidence>
<gene>
    <name evidence="3" type="ORF">K452DRAFT_295827</name>
</gene>
<feature type="transmembrane region" description="Helical" evidence="2">
    <location>
        <begin position="60"/>
        <end position="78"/>
    </location>
</feature>
<name>A0A6A6BJP1_9PEZI</name>
<keyword evidence="4" id="KW-1185">Reference proteome</keyword>
<keyword evidence="2" id="KW-0812">Transmembrane</keyword>
<evidence type="ECO:0000256" key="2">
    <source>
        <dbReference type="SAM" id="Phobius"/>
    </source>
</evidence>
<dbReference type="GeneID" id="54299356"/>
<proteinExistence type="predicted"/>
<feature type="transmembrane region" description="Helical" evidence="2">
    <location>
        <begin position="706"/>
        <end position="726"/>
    </location>
</feature>
<feature type="transmembrane region" description="Helical" evidence="2">
    <location>
        <begin position="163"/>
        <end position="187"/>
    </location>
</feature>
<protein>
    <submittedName>
        <fullName evidence="3">Uncharacterized protein</fullName>
    </submittedName>
</protein>
<reference evidence="3" key="1">
    <citation type="journal article" date="2020" name="Stud. Mycol.">
        <title>101 Dothideomycetes genomes: a test case for predicting lifestyles and emergence of pathogens.</title>
        <authorList>
            <person name="Haridas S."/>
            <person name="Albert R."/>
            <person name="Binder M."/>
            <person name="Bloem J."/>
            <person name="Labutti K."/>
            <person name="Salamov A."/>
            <person name="Andreopoulos B."/>
            <person name="Baker S."/>
            <person name="Barry K."/>
            <person name="Bills G."/>
            <person name="Bluhm B."/>
            <person name="Cannon C."/>
            <person name="Castanera R."/>
            <person name="Culley D."/>
            <person name="Daum C."/>
            <person name="Ezra D."/>
            <person name="Gonzalez J."/>
            <person name="Henrissat B."/>
            <person name="Kuo A."/>
            <person name="Liang C."/>
            <person name="Lipzen A."/>
            <person name="Lutzoni F."/>
            <person name="Magnuson J."/>
            <person name="Mondo S."/>
            <person name="Nolan M."/>
            <person name="Ohm R."/>
            <person name="Pangilinan J."/>
            <person name="Park H.-J."/>
            <person name="Ramirez L."/>
            <person name="Alfaro M."/>
            <person name="Sun H."/>
            <person name="Tritt A."/>
            <person name="Yoshinaga Y."/>
            <person name="Zwiers L.-H."/>
            <person name="Turgeon B."/>
            <person name="Goodwin S."/>
            <person name="Spatafora J."/>
            <person name="Crous P."/>
            <person name="Grigoriev I."/>
        </authorList>
    </citation>
    <scope>NUCLEOTIDE SEQUENCE</scope>
    <source>
        <strain evidence="3">CBS 121167</strain>
    </source>
</reference>
<dbReference type="InterPro" id="IPR021840">
    <property type="entry name" value="DUF3433"/>
</dbReference>
<accession>A0A6A6BJP1</accession>
<organism evidence="3 4">
    <name type="scientific">Aplosporella prunicola CBS 121167</name>
    <dbReference type="NCBI Taxonomy" id="1176127"/>
    <lineage>
        <taxon>Eukaryota</taxon>
        <taxon>Fungi</taxon>
        <taxon>Dikarya</taxon>
        <taxon>Ascomycota</taxon>
        <taxon>Pezizomycotina</taxon>
        <taxon>Dothideomycetes</taxon>
        <taxon>Dothideomycetes incertae sedis</taxon>
        <taxon>Botryosphaeriales</taxon>
        <taxon>Aplosporellaceae</taxon>
        <taxon>Aplosporella</taxon>
    </lineage>
</organism>
<evidence type="ECO:0000313" key="3">
    <source>
        <dbReference type="EMBL" id="KAF2144370.1"/>
    </source>
</evidence>
<feature type="transmembrane region" description="Helical" evidence="2">
    <location>
        <begin position="548"/>
        <end position="567"/>
    </location>
</feature>
<keyword evidence="2" id="KW-0472">Membrane</keyword>
<feature type="transmembrane region" description="Helical" evidence="2">
    <location>
        <begin position="1181"/>
        <end position="1203"/>
    </location>
</feature>
<feature type="compositionally biased region" description="Low complexity" evidence="1">
    <location>
        <begin position="1326"/>
        <end position="1337"/>
    </location>
</feature>
<dbReference type="Pfam" id="PF11915">
    <property type="entry name" value="DUF3433"/>
    <property type="match status" value="2"/>
</dbReference>
<feature type="compositionally biased region" description="Basic and acidic residues" evidence="1">
    <location>
        <begin position="1349"/>
        <end position="1361"/>
    </location>
</feature>
<dbReference type="PANTHER" id="PTHR37544:SF3">
    <property type="entry name" value="SPRAY"/>
    <property type="match status" value="1"/>
</dbReference>
<sequence>MNATETSVAPYSAVASWLYQKLALVHAKTVSTFKSTTSPALTEKSKEHQEWVPSTLKKSIALPFAAFCFLLVGALEALRVAVTKNQGISASEKETVFFLKYLPTFCVVLLGLVWKSVTSEVKKLTPWSAMSGKWATAEESVLVNYIDRLEIFAVFSSAKRKHWAVFMAIVMGFMIGAAVTAANALAYKDLSATTHFDTPMKRLSRFDFDGTLFRRDPNTTITDYMGRARNRPYAAVAAERLVGGQSADFTSQAYAFDRFASVTEPPTNSTTQANVAAFNVDWGCQQLNYTINYHQRDPSKELQSDYDFWDTYSYWDLNAHKADTKCPQGITQRVTDSSEGAKDIRQYAWLNVTSCTGLRDLRLLATFFQINPNNETQAVGVMCTPQFTIGQALVRIDQSGKVQSYKADQSTFEKIDIGTPMEAIYLYLVGINDAYDGADTGERSFTEVAWNKSIDLTFVHLAAYGFVFGNSFDTFFQSMTESGMPKLNQTYLEDPDLFEMETKTLARQIMTQVVSVFARVNEDTPKSMNGTITLKEPRWLLRYTALRILQAILAMLGIVMVLLSTLLRPKSLLKQDPGLLADTAIVLARSGLVEEILSPHAVTSDKEMQKSLASTRWRLHEESRGSTSGPILEVDTTPLPAEGLSPARCPTVHSGCHPIALRTDVKWVVAVAFGVVIAVLGLLQGLSTIRKGICMDGTTASNLFNYVPTLVLVLLSSSCSALDGATRAMMSYRSLRKPSKKQPLLSNFQDTSTFHALFRSHTKSGRVGFALAAASFATLVFPWIKIVAAGLYGTTTLTISDPAILHMDNSIIEGSETYFLSSQNDLTTATSKASKFTEWSVTPDFGIGQRPGVLDNLVISNLTEWSSKRAATDMAAYEIEAMVKAIAVNSHCEAVHSDEFEVLAHWSTDCGNRTLFDFRCKTDHCTKTLNIIEKHRNEPINFMAFSQPECVLGSYMGISWWDLYDVTRSVFLADFSSVTGPFQNYTAINANQSTVVDSSMFNVSLPTLRAVSCLYNVSAVDVNVTFTRNTNLDVGGATVTLPWAPSSYDRESLVYRSYMDELSSGALDASGNGDSVSYYPKLTTDKVMAGRLNSTSLWPNSTDTTNVYETVAAYAQYQVGNLSALLDAEQLAEAVSTIQRILGTETLTNARPLILEAANASSAKTITGTARHRQTRINQDVTTTIVLEVLLSVVLACLLWIIYRFPSSSMLPKEPNSIAARLSHFAGSALVRRVRDEGVSRVEETSIWNEKAGLGWWPVSGSEEDSASNQSQEHRQWRWGIDVGPDMVQQDWDCPPFGEGAVSGDRDSGDETEGDADSSSPGPEQATTAAPSPVSPAYERVSAAEGEDVLQRGEEGDGGRV</sequence>
<feature type="transmembrane region" description="Helical" evidence="2">
    <location>
        <begin position="767"/>
        <end position="792"/>
    </location>
</feature>
<dbReference type="PANTHER" id="PTHR37544">
    <property type="entry name" value="SPRAY-RELATED"/>
    <property type="match status" value="1"/>
</dbReference>
<keyword evidence="2" id="KW-1133">Transmembrane helix</keyword>